<name>A0A8S1HH48_9PELO</name>
<feature type="repeat" description="WD" evidence="1">
    <location>
        <begin position="359"/>
        <end position="406"/>
    </location>
</feature>
<dbReference type="InterPro" id="IPR015943">
    <property type="entry name" value="WD40/YVTN_repeat-like_dom_sf"/>
</dbReference>
<protein>
    <submittedName>
        <fullName evidence="3">Uncharacterized protein</fullName>
    </submittedName>
</protein>
<feature type="compositionally biased region" description="Basic and acidic residues" evidence="2">
    <location>
        <begin position="1145"/>
        <end position="1161"/>
    </location>
</feature>
<dbReference type="PANTHER" id="PTHR45589:SF3">
    <property type="entry name" value="WD REPEAT-CONTAINING PROTEIN 62"/>
    <property type="match status" value="1"/>
</dbReference>
<feature type="region of interest" description="Disordered" evidence="2">
    <location>
        <begin position="1428"/>
        <end position="1450"/>
    </location>
</feature>
<organism evidence="3 4">
    <name type="scientific">Caenorhabditis auriculariae</name>
    <dbReference type="NCBI Taxonomy" id="2777116"/>
    <lineage>
        <taxon>Eukaryota</taxon>
        <taxon>Metazoa</taxon>
        <taxon>Ecdysozoa</taxon>
        <taxon>Nematoda</taxon>
        <taxon>Chromadorea</taxon>
        <taxon>Rhabditida</taxon>
        <taxon>Rhabditina</taxon>
        <taxon>Rhabditomorpha</taxon>
        <taxon>Rhabditoidea</taxon>
        <taxon>Rhabditidae</taxon>
        <taxon>Peloderinae</taxon>
        <taxon>Caenorhabditis</taxon>
    </lineage>
</organism>
<evidence type="ECO:0000256" key="2">
    <source>
        <dbReference type="SAM" id="MobiDB-lite"/>
    </source>
</evidence>
<feature type="compositionally biased region" description="Polar residues" evidence="2">
    <location>
        <begin position="830"/>
        <end position="845"/>
    </location>
</feature>
<dbReference type="Gene3D" id="2.130.10.10">
    <property type="entry name" value="YVTN repeat-like/Quinoprotein amine dehydrogenase"/>
    <property type="match status" value="3"/>
</dbReference>
<feature type="compositionally biased region" description="Polar residues" evidence="2">
    <location>
        <begin position="1355"/>
        <end position="1364"/>
    </location>
</feature>
<evidence type="ECO:0000313" key="4">
    <source>
        <dbReference type="Proteomes" id="UP000835052"/>
    </source>
</evidence>
<dbReference type="SMART" id="SM00320">
    <property type="entry name" value="WD40"/>
    <property type="match status" value="10"/>
</dbReference>
<dbReference type="EMBL" id="CAJGYM010000037">
    <property type="protein sequence ID" value="CAD6193698.1"/>
    <property type="molecule type" value="Genomic_DNA"/>
</dbReference>
<feature type="compositionally biased region" description="Polar residues" evidence="2">
    <location>
        <begin position="1023"/>
        <end position="1063"/>
    </location>
</feature>
<proteinExistence type="predicted"/>
<dbReference type="InterPro" id="IPR052779">
    <property type="entry name" value="WDR62"/>
</dbReference>
<feature type="region of interest" description="Disordered" evidence="2">
    <location>
        <begin position="792"/>
        <end position="890"/>
    </location>
</feature>
<keyword evidence="1" id="KW-0853">WD repeat</keyword>
<sequence length="1563" mass="169924">MQEGVVPGHARLEKVFGRNSVGVNSFAINAQTNSLLYISGSSVVVSSTTPNSSPEGHLISSDKQAFTCVAVSSCGRFAATGEAGHKPAVRIWEIRSETGAFTGKFLRALTAHQVSVTIVKFTPNDSTLISVGCQHDAGIIAWDWRSGKELQTGRLMSPVNALAISFDGSMCVTVGTKTIKYWFIPQGDDAKSSRGFASRSAILADKRNATFVDVAFCDASNRMMAVTANGNIIELNENKKYVKGYSWRTPEVSFRANCIARIPEGLLIGCDDGMVRLFSLTGDDLDFVADLSSPVALGIDPSKVYSAEKLRAIPDGAIYPEVRCIVASPNSPTFAVGYADRTMVEFSRENRGWQFRRACMAHVGPINSVEMYPPNCPYLPSETFITGGSDGTVRFWSTKSSAADRQDWVNFLFPPLLKVLYLEEEISALVEKRNTEVVGAEKAVAAEDELLLGICCTRVTLDGRILVAGTRTGVLHLIDLSFPDMPTLDVIQAHDSEVTCAEFSDRVPGSDAFPQLLATGGRDQFVHIFRRAPFTSKFQHCAVLDRGQCGVRRLRFSVLDGFLHLFVLTNDKTVIVWRLEDPSKEELEFRRVNQFVSPMSVHDIEVVLNASWTSSSTNQAVLMMAGQDRVLRVMDLKGKLLPAIKGTGPEPTEADKVTAKITNFAVDSSGTYVASVSSDRRVYIVDLSTGALAAVLCGFGTIPMGVTFSHDSKRIIVTTAGGCTFVWKLSKNMTSRMIAAMQKASIAERYLRTPTPDSLFGSGSESQSLQSSHLGLPGLGVPDFGSRSSVISAGGIDGDDEGTGSLVGSSAGRASRRGTFTIERPPTIGLPSTSRVGDSSFSPTVQPAPAVERRSTSNLFANDRHDSDLAETQSDFVSSRRIPEREEETEGRLLLAPNDDGQRELYPYQASKSMMNLRDAGGVRVQTAKELMMSHISGSPSRNNSGSVFTTNGGSPGRRKWGDLAPAPQPTDWQRQNVHRSDFQEYVPRMNAVSPIPTDASNATFTVQGSPYDSPMAPPVGPRSSSRVFTSTPTSRSLIDGPSHQSRTVWSPQTLASSATPRRSNSNLYAAANASPSGLYHSPSTGNANISRRPDDLPYTPFSHLRSRSQSPNKLALSQLLQNRGEGGRESVDSNPSSVGANGAHSRELTRHLQQKRRDSDVSYTTRSTSRGPMSRDGEMRKSTDALNKLMAVRNKLHQSSENLRKSSDNLALAPGEDVTSSVGMRTRSISNLRTANALESFGTFDVDVRSRSGSTSSLAHSRMLARSMGNVSAGLEGSGLPRDFDSPSKRLANTIQLMKKASNPDLTQPDQYDDAASPFAMRMRGAVQKKVDRYRPRNRGGPAGRNQTSEESDSNTSDASPLNQSINKNAAYSLNRVSDWSPTSSLSSKNTSIGGLSSSRRLYEQQRISNVSSPRRGSNYLVQKMSDTSRTMEGPDLGSDDSPRSSVNSHDWQHLIEQGPDGTRNPLVRHVQDCMEQLRVSIDKSVQARKLVEEDPSLSIEQKKVITCEIDRSTERAIEKLSPYLQSKLDDRSNGNVGGNEYAPLKGPQIYGVLKQNLTSRQ</sequence>
<evidence type="ECO:0000313" key="3">
    <source>
        <dbReference type="EMBL" id="CAD6193698.1"/>
    </source>
</evidence>
<dbReference type="PROSITE" id="PS50082">
    <property type="entry name" value="WD_REPEATS_2"/>
    <property type="match status" value="1"/>
</dbReference>
<dbReference type="InterPro" id="IPR036322">
    <property type="entry name" value="WD40_repeat_dom_sf"/>
</dbReference>
<feature type="region of interest" description="Disordered" evidence="2">
    <location>
        <begin position="1327"/>
        <end position="1364"/>
    </location>
</feature>
<feature type="region of interest" description="Disordered" evidence="2">
    <location>
        <begin position="936"/>
        <end position="977"/>
    </location>
</feature>
<feature type="region of interest" description="Disordered" evidence="2">
    <location>
        <begin position="1379"/>
        <end position="1399"/>
    </location>
</feature>
<dbReference type="SUPFAM" id="SSF50978">
    <property type="entry name" value="WD40 repeat-like"/>
    <property type="match status" value="2"/>
</dbReference>
<feature type="compositionally biased region" description="Polar residues" evidence="2">
    <location>
        <begin position="936"/>
        <end position="953"/>
    </location>
</feature>
<accession>A0A8S1HH48</accession>
<comment type="caution">
    <text evidence="3">The sequence shown here is derived from an EMBL/GenBank/DDBJ whole genome shotgun (WGS) entry which is preliminary data.</text>
</comment>
<gene>
    <name evidence="3" type="ORF">CAUJ_LOCUS9617</name>
</gene>
<feature type="region of interest" description="Disordered" evidence="2">
    <location>
        <begin position="993"/>
        <end position="1063"/>
    </location>
</feature>
<dbReference type="PANTHER" id="PTHR45589">
    <property type="entry name" value="WD REPEAT DOMAIN 62, ISOFORM G"/>
    <property type="match status" value="1"/>
</dbReference>
<feature type="compositionally biased region" description="Polar residues" evidence="2">
    <location>
        <begin position="1162"/>
        <end position="1172"/>
    </location>
</feature>
<dbReference type="OrthoDB" id="6154712at2759"/>
<keyword evidence="4" id="KW-1185">Reference proteome</keyword>
<dbReference type="Pfam" id="PF00400">
    <property type="entry name" value="WD40"/>
    <property type="match status" value="1"/>
</dbReference>
<feature type="region of interest" description="Disordered" evidence="2">
    <location>
        <begin position="1075"/>
        <end position="1181"/>
    </location>
</feature>
<dbReference type="InterPro" id="IPR001680">
    <property type="entry name" value="WD40_rpt"/>
</dbReference>
<dbReference type="Proteomes" id="UP000835052">
    <property type="component" value="Unassembled WGS sequence"/>
</dbReference>
<evidence type="ECO:0000256" key="1">
    <source>
        <dbReference type="PROSITE-ProRule" id="PRU00221"/>
    </source>
</evidence>
<feature type="compositionally biased region" description="Low complexity" evidence="2">
    <location>
        <begin position="1382"/>
        <end position="1393"/>
    </location>
</feature>
<reference evidence="3" key="1">
    <citation type="submission" date="2020-10" db="EMBL/GenBank/DDBJ databases">
        <authorList>
            <person name="Kikuchi T."/>
        </authorList>
    </citation>
    <scope>NUCLEOTIDE SEQUENCE</scope>
    <source>
        <strain evidence="3">NKZ352</strain>
    </source>
</reference>
<feature type="compositionally biased region" description="Polar residues" evidence="2">
    <location>
        <begin position="999"/>
        <end position="1011"/>
    </location>
</feature>